<name>A0A2G9S0J4_AQUCT</name>
<dbReference type="SUPFAM" id="SSF47769">
    <property type="entry name" value="SAM/Pointed domain"/>
    <property type="match status" value="1"/>
</dbReference>
<proteinExistence type="inferred from homology"/>
<dbReference type="GO" id="GO:0005634">
    <property type="term" value="C:nucleus"/>
    <property type="evidence" value="ECO:0007669"/>
    <property type="project" value="UniProtKB-SubCell"/>
</dbReference>
<evidence type="ECO:0000313" key="10">
    <source>
        <dbReference type="Proteomes" id="UP000228934"/>
    </source>
</evidence>
<keyword evidence="10" id="KW-1185">Reference proteome</keyword>
<dbReference type="FunFam" id="1.10.150.50:FF:000018">
    <property type="entry name" value="Polycomb protein scmh1 isoform 4"/>
    <property type="match status" value="1"/>
</dbReference>
<protein>
    <recommendedName>
        <fullName evidence="8">SAM domain-containing protein</fullName>
    </recommendedName>
</protein>
<evidence type="ECO:0000313" key="9">
    <source>
        <dbReference type="EMBL" id="PIO33646.1"/>
    </source>
</evidence>
<dbReference type="GO" id="GO:0003682">
    <property type="term" value="F:chromatin binding"/>
    <property type="evidence" value="ECO:0007669"/>
    <property type="project" value="TreeGrafter"/>
</dbReference>
<dbReference type="Pfam" id="PF00536">
    <property type="entry name" value="SAM_1"/>
    <property type="match status" value="1"/>
</dbReference>
<dbReference type="Gene3D" id="1.10.150.50">
    <property type="entry name" value="Transcription Factor, Ets-1"/>
    <property type="match status" value="1"/>
</dbReference>
<dbReference type="SMART" id="SM00454">
    <property type="entry name" value="SAM"/>
    <property type="match status" value="1"/>
</dbReference>
<dbReference type="OrthoDB" id="5912862at2759"/>
<dbReference type="InterPro" id="IPR050548">
    <property type="entry name" value="PcG_chromatin_remod_factors"/>
</dbReference>
<evidence type="ECO:0000256" key="4">
    <source>
        <dbReference type="ARBA" id="ARBA00023015"/>
    </source>
</evidence>
<evidence type="ECO:0000259" key="8">
    <source>
        <dbReference type="SMART" id="SM00454"/>
    </source>
</evidence>
<feature type="compositionally biased region" description="Low complexity" evidence="7">
    <location>
        <begin position="41"/>
        <end position="58"/>
    </location>
</feature>
<dbReference type="PANTHER" id="PTHR12247">
    <property type="entry name" value="POLYCOMB GROUP PROTEIN"/>
    <property type="match status" value="1"/>
</dbReference>
<dbReference type="CDD" id="cd09578">
    <property type="entry name" value="SAM_Scm"/>
    <property type="match status" value="1"/>
</dbReference>
<feature type="compositionally biased region" description="Basic and acidic residues" evidence="7">
    <location>
        <begin position="85"/>
        <end position="95"/>
    </location>
</feature>
<keyword evidence="3" id="KW-0678">Repressor</keyword>
<sequence>MDSALNAVNPHSPSPRNSEYRPGGNTPSFYRTSLQPVTPTSNSAPLIRRSSSSSAGNSCYYDTSRNRIHRRIEAASSTTGPELGSSERESSRTQSKDPSTWSVDDVIRYVKEADPQALAPHAELFRRHEIDGSAFLLLRSDMIMKYMGLKLGPALKLCYHIEKLKQGK</sequence>
<dbReference type="InterPro" id="IPR047531">
    <property type="entry name" value="SAM_Scm-like"/>
</dbReference>
<keyword evidence="5" id="KW-0804">Transcription</keyword>
<feature type="region of interest" description="Disordered" evidence="7">
    <location>
        <begin position="1"/>
        <end position="99"/>
    </location>
</feature>
<comment type="subcellular location">
    <subcellularLocation>
        <location evidence="1">Nucleus</location>
    </subcellularLocation>
</comment>
<keyword evidence="6" id="KW-0539">Nucleus</keyword>
<feature type="compositionally biased region" description="Polar residues" evidence="7">
    <location>
        <begin position="25"/>
        <end position="40"/>
    </location>
</feature>
<gene>
    <name evidence="9" type="ORF">AB205_0169630</name>
</gene>
<evidence type="ECO:0000256" key="2">
    <source>
        <dbReference type="ARBA" id="ARBA00008469"/>
    </source>
</evidence>
<evidence type="ECO:0000256" key="1">
    <source>
        <dbReference type="ARBA" id="ARBA00004123"/>
    </source>
</evidence>
<reference evidence="10" key="1">
    <citation type="journal article" date="2017" name="Nat. Commun.">
        <title>The North American bullfrog draft genome provides insight into hormonal regulation of long noncoding RNA.</title>
        <authorList>
            <person name="Hammond S.A."/>
            <person name="Warren R.L."/>
            <person name="Vandervalk B.P."/>
            <person name="Kucuk E."/>
            <person name="Khan H."/>
            <person name="Gibb E.A."/>
            <person name="Pandoh P."/>
            <person name="Kirk H."/>
            <person name="Zhao Y."/>
            <person name="Jones M."/>
            <person name="Mungall A.J."/>
            <person name="Coope R."/>
            <person name="Pleasance S."/>
            <person name="Moore R.A."/>
            <person name="Holt R.A."/>
            <person name="Round J.M."/>
            <person name="Ohora S."/>
            <person name="Walle B.V."/>
            <person name="Veldhoen N."/>
            <person name="Helbing C.C."/>
            <person name="Birol I."/>
        </authorList>
    </citation>
    <scope>NUCLEOTIDE SEQUENCE [LARGE SCALE GENOMIC DNA]</scope>
</reference>
<evidence type="ECO:0000256" key="5">
    <source>
        <dbReference type="ARBA" id="ARBA00023163"/>
    </source>
</evidence>
<evidence type="ECO:0000256" key="3">
    <source>
        <dbReference type="ARBA" id="ARBA00022491"/>
    </source>
</evidence>
<organism evidence="9 10">
    <name type="scientific">Aquarana catesbeiana</name>
    <name type="common">American bullfrog</name>
    <name type="synonym">Rana catesbeiana</name>
    <dbReference type="NCBI Taxonomy" id="8400"/>
    <lineage>
        <taxon>Eukaryota</taxon>
        <taxon>Metazoa</taxon>
        <taxon>Chordata</taxon>
        <taxon>Craniata</taxon>
        <taxon>Vertebrata</taxon>
        <taxon>Euteleostomi</taxon>
        <taxon>Amphibia</taxon>
        <taxon>Batrachia</taxon>
        <taxon>Anura</taxon>
        <taxon>Neobatrachia</taxon>
        <taxon>Ranoidea</taxon>
        <taxon>Ranidae</taxon>
        <taxon>Aquarana</taxon>
    </lineage>
</organism>
<dbReference type="Proteomes" id="UP000228934">
    <property type="component" value="Unassembled WGS sequence"/>
</dbReference>
<evidence type="ECO:0000256" key="6">
    <source>
        <dbReference type="ARBA" id="ARBA00023242"/>
    </source>
</evidence>
<dbReference type="InterPro" id="IPR001660">
    <property type="entry name" value="SAM"/>
</dbReference>
<dbReference type="EMBL" id="KV927546">
    <property type="protein sequence ID" value="PIO33646.1"/>
    <property type="molecule type" value="Genomic_DNA"/>
</dbReference>
<dbReference type="PANTHER" id="PTHR12247:SF132">
    <property type="entry name" value="POLYCOMB PROTEIN SCM"/>
    <property type="match status" value="1"/>
</dbReference>
<dbReference type="GO" id="GO:0045892">
    <property type="term" value="P:negative regulation of DNA-templated transcription"/>
    <property type="evidence" value="ECO:0007669"/>
    <property type="project" value="TreeGrafter"/>
</dbReference>
<dbReference type="GO" id="GO:0042393">
    <property type="term" value="F:histone binding"/>
    <property type="evidence" value="ECO:0007669"/>
    <property type="project" value="TreeGrafter"/>
</dbReference>
<accession>A0A2G9S0J4</accession>
<keyword evidence="4" id="KW-0805">Transcription regulation</keyword>
<evidence type="ECO:0000256" key="7">
    <source>
        <dbReference type="SAM" id="MobiDB-lite"/>
    </source>
</evidence>
<dbReference type="AlphaFoldDB" id="A0A2G9S0J4"/>
<comment type="similarity">
    <text evidence="2">Belongs to the SCM family.</text>
</comment>
<feature type="domain" description="SAM" evidence="8">
    <location>
        <begin position="98"/>
        <end position="167"/>
    </location>
</feature>
<dbReference type="InterPro" id="IPR013761">
    <property type="entry name" value="SAM/pointed_sf"/>
</dbReference>